<evidence type="ECO:0000256" key="6">
    <source>
        <dbReference type="NCBIfam" id="TIGR00152"/>
    </source>
</evidence>
<comment type="subcellular location">
    <subcellularLocation>
        <location evidence="5">Cytoplasm</location>
    </subcellularLocation>
</comment>
<keyword evidence="5 7" id="KW-0418">Kinase</keyword>
<evidence type="ECO:0000313" key="7">
    <source>
        <dbReference type="EMBL" id="HIR65994.1"/>
    </source>
</evidence>
<dbReference type="InterPro" id="IPR001977">
    <property type="entry name" value="Depp_CoAkinase"/>
</dbReference>
<evidence type="ECO:0000256" key="5">
    <source>
        <dbReference type="HAMAP-Rule" id="MF_00376"/>
    </source>
</evidence>
<comment type="function">
    <text evidence="5">Catalyzes the phosphorylation of the 3'-hydroxyl group of dephosphocoenzyme A to form coenzyme A.</text>
</comment>
<dbReference type="EMBL" id="DVHL01000031">
    <property type="protein sequence ID" value="HIR65994.1"/>
    <property type="molecule type" value="Genomic_DNA"/>
</dbReference>
<dbReference type="GO" id="GO:0005524">
    <property type="term" value="F:ATP binding"/>
    <property type="evidence" value="ECO:0007669"/>
    <property type="project" value="UniProtKB-UniRule"/>
</dbReference>
<dbReference type="Pfam" id="PF01121">
    <property type="entry name" value="CoaE"/>
    <property type="match status" value="1"/>
</dbReference>
<evidence type="ECO:0000256" key="4">
    <source>
        <dbReference type="ARBA" id="ARBA00022993"/>
    </source>
</evidence>
<dbReference type="CDD" id="cd02022">
    <property type="entry name" value="DPCK"/>
    <property type="match status" value="1"/>
</dbReference>
<evidence type="ECO:0000256" key="3">
    <source>
        <dbReference type="ARBA" id="ARBA00022840"/>
    </source>
</evidence>
<dbReference type="SUPFAM" id="SSF52540">
    <property type="entry name" value="P-loop containing nucleoside triphosphate hydrolases"/>
    <property type="match status" value="1"/>
</dbReference>
<evidence type="ECO:0000313" key="8">
    <source>
        <dbReference type="Proteomes" id="UP000824200"/>
    </source>
</evidence>
<reference evidence="7" key="2">
    <citation type="journal article" date="2021" name="PeerJ">
        <title>Extensive microbial diversity within the chicken gut microbiome revealed by metagenomics and culture.</title>
        <authorList>
            <person name="Gilroy R."/>
            <person name="Ravi A."/>
            <person name="Getino M."/>
            <person name="Pursley I."/>
            <person name="Horton D.L."/>
            <person name="Alikhan N.F."/>
            <person name="Baker D."/>
            <person name="Gharbi K."/>
            <person name="Hall N."/>
            <person name="Watson M."/>
            <person name="Adriaenssens E.M."/>
            <person name="Foster-Nyarko E."/>
            <person name="Jarju S."/>
            <person name="Secka A."/>
            <person name="Antonio M."/>
            <person name="Oren A."/>
            <person name="Chaudhuri R.R."/>
            <person name="La Ragione R."/>
            <person name="Hildebrand F."/>
            <person name="Pallen M.J."/>
        </authorList>
    </citation>
    <scope>NUCLEOTIDE SEQUENCE</scope>
    <source>
        <strain evidence="7">CHK121-14286</strain>
    </source>
</reference>
<dbReference type="InterPro" id="IPR027417">
    <property type="entry name" value="P-loop_NTPase"/>
</dbReference>
<name>A0A9D1E484_9BACT</name>
<organism evidence="7 8">
    <name type="scientific">Candidatus Fimimonas gallinarum</name>
    <dbReference type="NCBI Taxonomy" id="2840821"/>
    <lineage>
        <taxon>Bacteria</taxon>
        <taxon>Pseudomonadati</taxon>
        <taxon>Myxococcota</taxon>
        <taxon>Myxococcia</taxon>
        <taxon>Myxococcales</taxon>
        <taxon>Cystobacterineae</taxon>
        <taxon>Myxococcaceae</taxon>
        <taxon>Myxococcaceae incertae sedis</taxon>
        <taxon>Candidatus Fimimonas</taxon>
    </lineage>
</organism>
<sequence>MKRKVIAITGGIGSGKSTVAQILQRQGYKVVFCDVLARQAGESRQVVDSVKKLLGESYVKNGKLDRKAIRQRVFADDDLYKSYSSLFYGKVKSLLQNEVDNSDSDVFVEIPVFDAFDFPWDSVWLVKSNRKTQIARVVARDESSRQNVGEIIAKQSFVNVRPNIVIQNDGTAEDLKAQVAQALQKEGLDC</sequence>
<dbReference type="PROSITE" id="PS51219">
    <property type="entry name" value="DPCK"/>
    <property type="match status" value="1"/>
</dbReference>
<keyword evidence="4 5" id="KW-0173">Coenzyme A biosynthesis</keyword>
<dbReference type="GO" id="GO:0005737">
    <property type="term" value="C:cytoplasm"/>
    <property type="evidence" value="ECO:0007669"/>
    <property type="project" value="UniProtKB-SubCell"/>
</dbReference>
<dbReference type="Proteomes" id="UP000824200">
    <property type="component" value="Unassembled WGS sequence"/>
</dbReference>
<dbReference type="NCBIfam" id="TIGR00152">
    <property type="entry name" value="dephospho-CoA kinase"/>
    <property type="match status" value="1"/>
</dbReference>
<comment type="catalytic activity">
    <reaction evidence="5">
        <text>3'-dephospho-CoA + ATP = ADP + CoA + H(+)</text>
        <dbReference type="Rhea" id="RHEA:18245"/>
        <dbReference type="ChEBI" id="CHEBI:15378"/>
        <dbReference type="ChEBI" id="CHEBI:30616"/>
        <dbReference type="ChEBI" id="CHEBI:57287"/>
        <dbReference type="ChEBI" id="CHEBI:57328"/>
        <dbReference type="ChEBI" id="CHEBI:456216"/>
        <dbReference type="EC" id="2.7.1.24"/>
    </reaction>
</comment>
<dbReference type="EC" id="2.7.1.24" evidence="5 6"/>
<evidence type="ECO:0000256" key="1">
    <source>
        <dbReference type="ARBA" id="ARBA00009018"/>
    </source>
</evidence>
<comment type="pathway">
    <text evidence="5">Cofactor biosynthesis; coenzyme A biosynthesis; CoA from (R)-pantothenate: step 5/5.</text>
</comment>
<dbReference type="PANTHER" id="PTHR10695">
    <property type="entry name" value="DEPHOSPHO-COA KINASE-RELATED"/>
    <property type="match status" value="1"/>
</dbReference>
<dbReference type="HAMAP" id="MF_00376">
    <property type="entry name" value="Dephospho_CoA_kinase"/>
    <property type="match status" value="1"/>
</dbReference>
<accession>A0A9D1E484</accession>
<keyword evidence="3 5" id="KW-0067">ATP-binding</keyword>
<dbReference type="GO" id="GO:0015937">
    <property type="term" value="P:coenzyme A biosynthetic process"/>
    <property type="evidence" value="ECO:0007669"/>
    <property type="project" value="UniProtKB-UniRule"/>
</dbReference>
<keyword evidence="2 5" id="KW-0547">Nucleotide-binding</keyword>
<evidence type="ECO:0000256" key="2">
    <source>
        <dbReference type="ARBA" id="ARBA00022741"/>
    </source>
</evidence>
<dbReference type="GO" id="GO:0004140">
    <property type="term" value="F:dephospho-CoA kinase activity"/>
    <property type="evidence" value="ECO:0007669"/>
    <property type="project" value="UniProtKB-UniRule"/>
</dbReference>
<dbReference type="Gene3D" id="3.40.50.300">
    <property type="entry name" value="P-loop containing nucleotide triphosphate hydrolases"/>
    <property type="match status" value="1"/>
</dbReference>
<keyword evidence="5 7" id="KW-0808">Transferase</keyword>
<keyword evidence="5" id="KW-0963">Cytoplasm</keyword>
<protein>
    <recommendedName>
        <fullName evidence="5 6">Dephospho-CoA kinase</fullName>
        <ecNumber evidence="5 6">2.7.1.24</ecNumber>
    </recommendedName>
    <alternativeName>
        <fullName evidence="5">Dephosphocoenzyme A kinase</fullName>
    </alternativeName>
</protein>
<comment type="similarity">
    <text evidence="1 5">Belongs to the CoaE family.</text>
</comment>
<comment type="caution">
    <text evidence="7">The sequence shown here is derived from an EMBL/GenBank/DDBJ whole genome shotgun (WGS) entry which is preliminary data.</text>
</comment>
<gene>
    <name evidence="5 7" type="primary">coaE</name>
    <name evidence="7" type="ORF">IAC95_03855</name>
</gene>
<feature type="binding site" evidence="5">
    <location>
        <begin position="13"/>
        <end position="18"/>
    </location>
    <ligand>
        <name>ATP</name>
        <dbReference type="ChEBI" id="CHEBI:30616"/>
    </ligand>
</feature>
<proteinExistence type="inferred from homology"/>
<dbReference type="PANTHER" id="PTHR10695:SF46">
    <property type="entry name" value="BIFUNCTIONAL COENZYME A SYNTHASE-RELATED"/>
    <property type="match status" value="1"/>
</dbReference>
<reference evidence="7" key="1">
    <citation type="submission" date="2020-10" db="EMBL/GenBank/DDBJ databases">
        <authorList>
            <person name="Gilroy R."/>
        </authorList>
    </citation>
    <scope>NUCLEOTIDE SEQUENCE</scope>
    <source>
        <strain evidence="7">CHK121-14286</strain>
    </source>
</reference>
<dbReference type="AlphaFoldDB" id="A0A9D1E484"/>